<keyword evidence="4" id="KW-0032">Aminotransferase</keyword>
<dbReference type="InterPro" id="IPR000653">
    <property type="entry name" value="DegT/StrS_aminotransferase"/>
</dbReference>
<dbReference type="PIRSF" id="PIRSF000390">
    <property type="entry name" value="PLP_StrS"/>
    <property type="match status" value="1"/>
</dbReference>
<dbReference type="InterPro" id="IPR015424">
    <property type="entry name" value="PyrdxlP-dep_Trfase"/>
</dbReference>
<keyword evidence="4" id="KW-0808">Transferase</keyword>
<comment type="similarity">
    <text evidence="2 3">Belongs to the DegT/DnrJ/EryC1 family.</text>
</comment>
<sequence>MTEQVPFTDIYVDDEIVDRAADVLESTQYVKGDRLEKFEAEFAEACDVEHAVGLHSGTAAILCGLQAAGIGEGDQVFVPGHTFFATVSPVLSVDAEPVFVDVDPDTYTMDPVDLERKVERAENPQGIVPVHIYGQIADMEAIQAVADDYDLAVVEDACQAHFAERDGHIAGTVGDVGAFSFYPSKNMTVGGDGGMLITDDDQIARRARTLRNHGRTEDGTHEVLGLNYRLDEFKAAVGRRQLEFVREWNEARNAAAQKYDRRLSSIPEITTPTEAADSFHVYHLYVIQVPDRDVLREHLDENGIDTGVHYETPAHRHPAVRDRTESTELERTERLCDRILSLPMHPRITDEEIDRVCNEIEEYYR</sequence>
<dbReference type="Proteomes" id="UP001595945">
    <property type="component" value="Unassembled WGS sequence"/>
</dbReference>
<dbReference type="CDD" id="cd00616">
    <property type="entry name" value="AHBA_syn"/>
    <property type="match status" value="1"/>
</dbReference>
<evidence type="ECO:0000313" key="4">
    <source>
        <dbReference type="EMBL" id="MFC4826049.1"/>
    </source>
</evidence>
<keyword evidence="1 3" id="KW-0663">Pyridoxal phosphate</keyword>
<dbReference type="Gene3D" id="3.90.1150.10">
    <property type="entry name" value="Aspartate Aminotransferase, domain 1"/>
    <property type="match status" value="1"/>
</dbReference>
<dbReference type="InterPro" id="IPR015421">
    <property type="entry name" value="PyrdxlP-dep_Trfase_major"/>
</dbReference>
<dbReference type="GeneID" id="73043219"/>
<dbReference type="InterPro" id="IPR015422">
    <property type="entry name" value="PyrdxlP-dep_Trfase_small"/>
</dbReference>
<proteinExistence type="inferred from homology"/>
<dbReference type="RefSeq" id="WP_254268357.1">
    <property type="nucleotide sequence ID" value="NZ_CP100400.1"/>
</dbReference>
<gene>
    <name evidence="4" type="ORF">ACFO9K_17490</name>
</gene>
<reference evidence="4 5" key="1">
    <citation type="journal article" date="2019" name="Int. J. Syst. Evol. Microbiol.">
        <title>The Global Catalogue of Microorganisms (GCM) 10K type strain sequencing project: providing services to taxonomists for standard genome sequencing and annotation.</title>
        <authorList>
            <consortium name="The Broad Institute Genomics Platform"/>
            <consortium name="The Broad Institute Genome Sequencing Center for Infectious Disease"/>
            <person name="Wu L."/>
            <person name="Ma J."/>
        </authorList>
    </citation>
    <scope>NUCLEOTIDE SEQUENCE [LARGE SCALE GENOMIC DNA]</scope>
    <source>
        <strain evidence="4 5">XZYJ18</strain>
    </source>
</reference>
<dbReference type="SUPFAM" id="SSF53383">
    <property type="entry name" value="PLP-dependent transferases"/>
    <property type="match status" value="1"/>
</dbReference>
<dbReference type="PANTHER" id="PTHR30244:SF36">
    <property type="entry name" value="3-OXO-GLUCOSE-6-PHOSPHATE:GLUTAMATE AMINOTRANSFERASE"/>
    <property type="match status" value="1"/>
</dbReference>
<name>A0ABD5Q6A4_9EURY</name>
<evidence type="ECO:0000313" key="5">
    <source>
        <dbReference type="Proteomes" id="UP001595945"/>
    </source>
</evidence>
<comment type="caution">
    <text evidence="4">The sequence shown here is derived from an EMBL/GenBank/DDBJ whole genome shotgun (WGS) entry which is preliminary data.</text>
</comment>
<accession>A0ABD5Q6A4</accession>
<dbReference type="Pfam" id="PF01041">
    <property type="entry name" value="DegT_DnrJ_EryC1"/>
    <property type="match status" value="1"/>
</dbReference>
<dbReference type="Gene3D" id="3.40.640.10">
    <property type="entry name" value="Type I PLP-dependent aspartate aminotransferase-like (Major domain)"/>
    <property type="match status" value="1"/>
</dbReference>
<dbReference type="GO" id="GO:0008483">
    <property type="term" value="F:transaminase activity"/>
    <property type="evidence" value="ECO:0007669"/>
    <property type="project" value="UniProtKB-KW"/>
</dbReference>
<protein>
    <submittedName>
        <fullName evidence="4">DegT/DnrJ/EryC1/StrS family aminotransferase</fullName>
    </submittedName>
</protein>
<keyword evidence="5" id="KW-1185">Reference proteome</keyword>
<organism evidence="4 5">
    <name type="scientific">Halorussus aquaticus</name>
    <dbReference type="NCBI Taxonomy" id="2953748"/>
    <lineage>
        <taxon>Archaea</taxon>
        <taxon>Methanobacteriati</taxon>
        <taxon>Methanobacteriota</taxon>
        <taxon>Stenosarchaea group</taxon>
        <taxon>Halobacteria</taxon>
        <taxon>Halobacteriales</taxon>
        <taxon>Haladaptataceae</taxon>
        <taxon>Halorussus</taxon>
    </lineage>
</organism>
<dbReference type="AlphaFoldDB" id="A0ABD5Q6A4"/>
<evidence type="ECO:0000256" key="2">
    <source>
        <dbReference type="ARBA" id="ARBA00037999"/>
    </source>
</evidence>
<evidence type="ECO:0000256" key="1">
    <source>
        <dbReference type="ARBA" id="ARBA00022898"/>
    </source>
</evidence>
<dbReference type="EMBL" id="JBHSHT010000002">
    <property type="protein sequence ID" value="MFC4826049.1"/>
    <property type="molecule type" value="Genomic_DNA"/>
</dbReference>
<evidence type="ECO:0000256" key="3">
    <source>
        <dbReference type="RuleBase" id="RU004508"/>
    </source>
</evidence>
<dbReference type="PANTHER" id="PTHR30244">
    <property type="entry name" value="TRANSAMINASE"/>
    <property type="match status" value="1"/>
</dbReference>